<evidence type="ECO:0000256" key="5">
    <source>
        <dbReference type="ARBA" id="ARBA00022692"/>
    </source>
</evidence>
<keyword evidence="8 13" id="KW-0560">Oxidoreductase</keyword>
<dbReference type="InterPro" id="IPR002401">
    <property type="entry name" value="Cyt_P450_E_grp-I"/>
</dbReference>
<feature type="binding site" description="axial binding residue" evidence="12">
    <location>
        <position position="48"/>
    </location>
    <ligand>
        <name>heme</name>
        <dbReference type="ChEBI" id="CHEBI:30413"/>
    </ligand>
    <ligandPart>
        <name>Fe</name>
        <dbReference type="ChEBI" id="CHEBI:18248"/>
    </ligandPart>
</feature>
<dbReference type="GO" id="GO:0016020">
    <property type="term" value="C:membrane"/>
    <property type="evidence" value="ECO:0007669"/>
    <property type="project" value="UniProtKB-SubCell"/>
</dbReference>
<evidence type="ECO:0000256" key="8">
    <source>
        <dbReference type="ARBA" id="ARBA00023002"/>
    </source>
</evidence>
<evidence type="ECO:0000256" key="11">
    <source>
        <dbReference type="ARBA" id="ARBA00023136"/>
    </source>
</evidence>
<keyword evidence="10 13" id="KW-0503">Monooxygenase</keyword>
<dbReference type="GO" id="GO:0016705">
    <property type="term" value="F:oxidoreductase activity, acting on paired donors, with incorporation or reduction of molecular oxygen"/>
    <property type="evidence" value="ECO:0007669"/>
    <property type="project" value="InterPro"/>
</dbReference>
<evidence type="ECO:0008006" key="16">
    <source>
        <dbReference type="Google" id="ProtNLM"/>
    </source>
</evidence>
<dbReference type="GO" id="GO:0004497">
    <property type="term" value="F:monooxygenase activity"/>
    <property type="evidence" value="ECO:0007669"/>
    <property type="project" value="UniProtKB-KW"/>
</dbReference>
<dbReference type="PANTHER" id="PTHR47953:SF19">
    <property type="entry name" value="OS06G0641600 PROTEIN"/>
    <property type="match status" value="1"/>
</dbReference>
<accession>A0AA88QBW5</accession>
<comment type="subcellular location">
    <subcellularLocation>
        <location evidence="2">Membrane</location>
        <topology evidence="2">Single-pass membrane protein</topology>
    </subcellularLocation>
</comment>
<dbReference type="Gene3D" id="1.10.630.10">
    <property type="entry name" value="Cytochrome P450"/>
    <property type="match status" value="1"/>
</dbReference>
<comment type="caution">
    <text evidence="14">The sequence shown here is derived from an EMBL/GenBank/DDBJ whole genome shotgun (WGS) entry which is preliminary data.</text>
</comment>
<dbReference type="AlphaFoldDB" id="A0AA88QBW5"/>
<dbReference type="GO" id="GO:0005506">
    <property type="term" value="F:iron ion binding"/>
    <property type="evidence" value="ECO:0007669"/>
    <property type="project" value="InterPro"/>
</dbReference>
<keyword evidence="9 12" id="KW-0408">Iron</keyword>
<protein>
    <recommendedName>
        <fullName evidence="16">Cytochrome P450</fullName>
    </recommendedName>
</protein>
<evidence type="ECO:0000256" key="6">
    <source>
        <dbReference type="ARBA" id="ARBA00022723"/>
    </source>
</evidence>
<dbReference type="InterPro" id="IPR017972">
    <property type="entry name" value="Cyt_P450_CS"/>
</dbReference>
<evidence type="ECO:0000256" key="12">
    <source>
        <dbReference type="PIRSR" id="PIRSR602401-1"/>
    </source>
</evidence>
<evidence type="ECO:0000256" key="3">
    <source>
        <dbReference type="ARBA" id="ARBA00010617"/>
    </source>
</evidence>
<keyword evidence="6 12" id="KW-0479">Metal-binding</keyword>
<dbReference type="PANTHER" id="PTHR47953">
    <property type="entry name" value="OS08G0105600 PROTEIN"/>
    <property type="match status" value="1"/>
</dbReference>
<dbReference type="GO" id="GO:0020037">
    <property type="term" value="F:heme binding"/>
    <property type="evidence" value="ECO:0007669"/>
    <property type="project" value="InterPro"/>
</dbReference>
<dbReference type="EMBL" id="JAVXUO010003230">
    <property type="protein sequence ID" value="KAK2965127.1"/>
    <property type="molecule type" value="Genomic_DNA"/>
</dbReference>
<dbReference type="SUPFAM" id="SSF48264">
    <property type="entry name" value="Cytochrome P450"/>
    <property type="match status" value="1"/>
</dbReference>
<organism evidence="14 15">
    <name type="scientific">Escallonia rubra</name>
    <dbReference type="NCBI Taxonomy" id="112253"/>
    <lineage>
        <taxon>Eukaryota</taxon>
        <taxon>Viridiplantae</taxon>
        <taxon>Streptophyta</taxon>
        <taxon>Embryophyta</taxon>
        <taxon>Tracheophyta</taxon>
        <taxon>Spermatophyta</taxon>
        <taxon>Magnoliopsida</taxon>
        <taxon>eudicotyledons</taxon>
        <taxon>Gunneridae</taxon>
        <taxon>Pentapetalae</taxon>
        <taxon>asterids</taxon>
        <taxon>campanulids</taxon>
        <taxon>Escalloniales</taxon>
        <taxon>Escalloniaceae</taxon>
        <taxon>Escallonia</taxon>
    </lineage>
</organism>
<proteinExistence type="inferred from homology"/>
<evidence type="ECO:0000313" key="14">
    <source>
        <dbReference type="EMBL" id="KAK2965127.1"/>
    </source>
</evidence>
<dbReference type="PRINTS" id="PR00463">
    <property type="entry name" value="EP450I"/>
</dbReference>
<comment type="similarity">
    <text evidence="3 13">Belongs to the cytochrome P450 family.</text>
</comment>
<evidence type="ECO:0000256" key="9">
    <source>
        <dbReference type="ARBA" id="ARBA00023004"/>
    </source>
</evidence>
<keyword evidence="4 12" id="KW-0349">Heme</keyword>
<keyword evidence="15" id="KW-1185">Reference proteome</keyword>
<dbReference type="InterPro" id="IPR036396">
    <property type="entry name" value="Cyt_P450_sf"/>
</dbReference>
<evidence type="ECO:0000256" key="10">
    <source>
        <dbReference type="ARBA" id="ARBA00023033"/>
    </source>
</evidence>
<evidence type="ECO:0000256" key="2">
    <source>
        <dbReference type="ARBA" id="ARBA00004167"/>
    </source>
</evidence>
<dbReference type="Proteomes" id="UP001187471">
    <property type="component" value="Unassembled WGS sequence"/>
</dbReference>
<keyword evidence="5" id="KW-0812">Transmembrane</keyword>
<dbReference type="PROSITE" id="PS00086">
    <property type="entry name" value="CYTOCHROME_P450"/>
    <property type="match status" value="1"/>
</dbReference>
<comment type="cofactor">
    <cofactor evidence="1 12">
        <name>heme</name>
        <dbReference type="ChEBI" id="CHEBI:30413"/>
    </cofactor>
</comment>
<dbReference type="InterPro" id="IPR001128">
    <property type="entry name" value="Cyt_P450"/>
</dbReference>
<evidence type="ECO:0000256" key="4">
    <source>
        <dbReference type="ARBA" id="ARBA00022617"/>
    </source>
</evidence>
<keyword evidence="11" id="KW-0472">Membrane</keyword>
<keyword evidence="7" id="KW-1133">Transmembrane helix</keyword>
<name>A0AA88QBW5_9ASTE</name>
<evidence type="ECO:0000313" key="15">
    <source>
        <dbReference type="Proteomes" id="UP001187471"/>
    </source>
</evidence>
<dbReference type="Pfam" id="PF00067">
    <property type="entry name" value="p450"/>
    <property type="match status" value="1"/>
</dbReference>
<evidence type="ECO:0000256" key="1">
    <source>
        <dbReference type="ARBA" id="ARBA00001971"/>
    </source>
</evidence>
<gene>
    <name evidence="14" type="ORF">RJ640_005290</name>
</gene>
<sequence>MNGRAINRDPRYWPQAERFYPERFIDSSIDYNGTYFEFIPFGAGRRICPGITFAIANIELPLAQLLYHFDWMLPNGTKKEELDMTEAYGVTPLAWDAASVKGAAIGGGFVAGARTKGSLTAAGIWIRRRHGRRLDLNCTARWPEALQ</sequence>
<dbReference type="InterPro" id="IPR052306">
    <property type="entry name" value="CYP450_71D"/>
</dbReference>
<evidence type="ECO:0000256" key="13">
    <source>
        <dbReference type="RuleBase" id="RU000461"/>
    </source>
</evidence>
<reference evidence="14" key="1">
    <citation type="submission" date="2022-12" db="EMBL/GenBank/DDBJ databases">
        <title>Draft genome assemblies for two species of Escallonia (Escalloniales).</title>
        <authorList>
            <person name="Chanderbali A."/>
            <person name="Dervinis C."/>
            <person name="Anghel I."/>
            <person name="Soltis D."/>
            <person name="Soltis P."/>
            <person name="Zapata F."/>
        </authorList>
    </citation>
    <scope>NUCLEOTIDE SEQUENCE</scope>
    <source>
        <strain evidence="14">UCBG92.1500</strain>
        <tissue evidence="14">Leaf</tissue>
    </source>
</reference>
<evidence type="ECO:0000256" key="7">
    <source>
        <dbReference type="ARBA" id="ARBA00022989"/>
    </source>
</evidence>